<dbReference type="Proteomes" id="UP000518904">
    <property type="component" value="Unassembled WGS sequence"/>
</dbReference>
<evidence type="ECO:0000313" key="2">
    <source>
        <dbReference type="Proteomes" id="UP000518904"/>
    </source>
</evidence>
<protein>
    <recommendedName>
        <fullName evidence="3">Type IV secretion protein Rhs</fullName>
    </recommendedName>
</protein>
<comment type="caution">
    <text evidence="1">The sequence shown here is derived from an EMBL/GenBank/DDBJ whole genome shotgun (WGS) entry which is preliminary data.</text>
</comment>
<name>A0A7Y0XDD5_VIBPH</name>
<reference evidence="1 2" key="1">
    <citation type="submission" date="2020-04" db="EMBL/GenBank/DDBJ databases">
        <title>Whole-genome sequencing of Vibrio spp. from China reveals different genetic environments of blaCTX-M-14 among diverse lineages.</title>
        <authorList>
            <person name="Zheng Z."/>
            <person name="Ye L."/>
            <person name="Chen S."/>
        </authorList>
    </citation>
    <scope>NUCLEOTIDE SEQUENCE [LARGE SCALE GENOMIC DNA]</scope>
    <source>
        <strain evidence="1 2">Vb0551</strain>
    </source>
</reference>
<sequence length="75" mass="8468">VSKFHSSGKEIQYGYDGLGKLVKTVSPDGDIEKAYYNSLGQRVWDTDQFGCVTEYDYDKHGQVVKKESEDGKKSQ</sequence>
<gene>
    <name evidence="1" type="ORF">HKB16_18145</name>
</gene>
<dbReference type="InterPro" id="IPR006530">
    <property type="entry name" value="YD"/>
</dbReference>
<dbReference type="Gene3D" id="2.180.10.10">
    <property type="entry name" value="RHS repeat-associated core"/>
    <property type="match status" value="1"/>
</dbReference>
<dbReference type="AlphaFoldDB" id="A0A7Y0XDD5"/>
<dbReference type="NCBIfam" id="TIGR01643">
    <property type="entry name" value="YD_repeat_2x"/>
    <property type="match status" value="3"/>
</dbReference>
<feature type="non-terminal residue" evidence="1">
    <location>
        <position position="75"/>
    </location>
</feature>
<evidence type="ECO:0000313" key="1">
    <source>
        <dbReference type="EMBL" id="NMU84786.1"/>
    </source>
</evidence>
<accession>A0A7Y0XDD5</accession>
<organism evidence="1 2">
    <name type="scientific">Vibrio parahaemolyticus</name>
    <dbReference type="NCBI Taxonomy" id="670"/>
    <lineage>
        <taxon>Bacteria</taxon>
        <taxon>Pseudomonadati</taxon>
        <taxon>Pseudomonadota</taxon>
        <taxon>Gammaproteobacteria</taxon>
        <taxon>Vibrionales</taxon>
        <taxon>Vibrionaceae</taxon>
        <taxon>Vibrio</taxon>
    </lineage>
</organism>
<proteinExistence type="predicted"/>
<dbReference type="EMBL" id="JABCLB010002141">
    <property type="protein sequence ID" value="NMU84786.1"/>
    <property type="molecule type" value="Genomic_DNA"/>
</dbReference>
<evidence type="ECO:0008006" key="3">
    <source>
        <dbReference type="Google" id="ProtNLM"/>
    </source>
</evidence>
<feature type="non-terminal residue" evidence="1">
    <location>
        <position position="1"/>
    </location>
</feature>